<evidence type="ECO:0000313" key="1">
    <source>
        <dbReference type="EMBL" id="QFU16245.1"/>
    </source>
</evidence>
<organism evidence="1 2">
    <name type="scientific">Microvirga thermotolerans</name>
    <dbReference type="NCBI Taxonomy" id="2651334"/>
    <lineage>
        <taxon>Bacteria</taxon>
        <taxon>Pseudomonadati</taxon>
        <taxon>Pseudomonadota</taxon>
        <taxon>Alphaproteobacteria</taxon>
        <taxon>Hyphomicrobiales</taxon>
        <taxon>Methylobacteriaceae</taxon>
        <taxon>Microvirga</taxon>
    </lineage>
</organism>
<dbReference type="KEGG" id="mico:GDR74_08425"/>
<evidence type="ECO:0000313" key="2">
    <source>
        <dbReference type="Proteomes" id="UP000325614"/>
    </source>
</evidence>
<dbReference type="RefSeq" id="WP_152585889.1">
    <property type="nucleotide sequence ID" value="NZ_CP045423.1"/>
</dbReference>
<dbReference type="AlphaFoldDB" id="A0A5P9JYC5"/>
<dbReference type="Proteomes" id="UP000325614">
    <property type="component" value="Chromosome"/>
</dbReference>
<keyword evidence="2" id="KW-1185">Reference proteome</keyword>
<protein>
    <submittedName>
        <fullName evidence="1">Uncharacterized protein</fullName>
    </submittedName>
</protein>
<name>A0A5P9JYC5_9HYPH</name>
<accession>A0A5P9JYC5</accession>
<reference evidence="1 2" key="1">
    <citation type="submission" date="2019-10" db="EMBL/GenBank/DDBJ databases">
        <title>Isolation, Identification of Microvirga thermotolerans HR1, a novel thermophilic bacterium and Comparative Genomics of the genus Microvirga.</title>
        <authorList>
            <person name="Li J."/>
            <person name="Zhang W."/>
            <person name="Lin M."/>
            <person name="Wang J."/>
        </authorList>
    </citation>
    <scope>NUCLEOTIDE SEQUENCE [LARGE SCALE GENOMIC DNA]</scope>
    <source>
        <strain evidence="1 2">HR1</strain>
    </source>
</reference>
<gene>
    <name evidence="1" type="ORF">GDR74_08425</name>
</gene>
<sequence length="174" mass="18353">MAGKANFTPDEWARIVASPMVAGMAITAAEPSGLWGLLKESMSSGWALLEAKQDAGASPLVREVAEAIADPATRDAVRHSFQDRFRGSQFTEVKGKAIAELRAVSTLLQEKAPEDAPAFRTWLRHVAQETAEAGKEGGFLGFGGVAVSDAEKATLDEIDKALLAPTLTSGIAET</sequence>
<proteinExistence type="predicted"/>
<dbReference type="EMBL" id="CP045423">
    <property type="protein sequence ID" value="QFU16245.1"/>
    <property type="molecule type" value="Genomic_DNA"/>
</dbReference>